<dbReference type="EMBL" id="JBHTCK010000009">
    <property type="protein sequence ID" value="MFC7354709.1"/>
    <property type="molecule type" value="Genomic_DNA"/>
</dbReference>
<evidence type="ECO:0000313" key="2">
    <source>
        <dbReference type="Proteomes" id="UP001596509"/>
    </source>
</evidence>
<dbReference type="Proteomes" id="UP001596509">
    <property type="component" value="Unassembled WGS sequence"/>
</dbReference>
<protein>
    <submittedName>
        <fullName evidence="1">Uncharacterized protein</fullName>
    </submittedName>
</protein>
<accession>A0ABW2MNA8</accession>
<name>A0ABW2MNA8_9ACTN</name>
<gene>
    <name evidence="1" type="ORF">ACFQW9_29060</name>
</gene>
<evidence type="ECO:0000313" key="1">
    <source>
        <dbReference type="EMBL" id="MFC7354709.1"/>
    </source>
</evidence>
<comment type="caution">
    <text evidence="1">The sequence shown here is derived from an EMBL/GenBank/DDBJ whole genome shotgun (WGS) entry which is preliminary data.</text>
</comment>
<dbReference type="RefSeq" id="WP_193464031.1">
    <property type="nucleotide sequence ID" value="NZ_JBHTCK010000009.1"/>
</dbReference>
<keyword evidence="2" id="KW-1185">Reference proteome</keyword>
<proteinExistence type="predicted"/>
<organism evidence="1 2">
    <name type="scientific">Streptomyces caviscabies</name>
    <dbReference type="NCBI Taxonomy" id="90079"/>
    <lineage>
        <taxon>Bacteria</taxon>
        <taxon>Bacillati</taxon>
        <taxon>Actinomycetota</taxon>
        <taxon>Actinomycetes</taxon>
        <taxon>Kitasatosporales</taxon>
        <taxon>Streptomycetaceae</taxon>
        <taxon>Streptomyces</taxon>
    </lineage>
</organism>
<reference evidence="2" key="1">
    <citation type="journal article" date="2019" name="Int. J. Syst. Evol. Microbiol.">
        <title>The Global Catalogue of Microorganisms (GCM) 10K type strain sequencing project: providing services to taxonomists for standard genome sequencing and annotation.</title>
        <authorList>
            <consortium name="The Broad Institute Genomics Platform"/>
            <consortium name="The Broad Institute Genome Sequencing Center for Infectious Disease"/>
            <person name="Wu L."/>
            <person name="Ma J."/>
        </authorList>
    </citation>
    <scope>NUCLEOTIDE SEQUENCE [LARGE SCALE GENOMIC DNA]</scope>
    <source>
        <strain evidence="2">ICMP 19430</strain>
    </source>
</reference>
<sequence length="45" mass="4880">MFAGRTARLVVGNDGEVPLELMVEPWGKEIDPYVYGGCPARNTAV</sequence>